<reference evidence="1 2" key="1">
    <citation type="journal article" date="2007" name="PLoS ONE">
        <title>Analysis of the neurotoxin complex genes in Clostridium botulinum A1-A4 and B1 strains: BoNT/A3, /Ba4 and /B1 clusters are located within plasmids.</title>
        <authorList>
            <person name="Smith T.J."/>
            <person name="Hill K.K."/>
            <person name="Foley B.T."/>
            <person name="Detter J.C."/>
            <person name="Munk A.C."/>
            <person name="Bruce D.C."/>
            <person name="Doggett N.A."/>
            <person name="Smith L.A."/>
            <person name="Marks J.D."/>
            <person name="Xie G."/>
            <person name="Brettin T.S."/>
        </authorList>
    </citation>
    <scope>NUCLEOTIDE SEQUENCE [LARGE SCALE GENOMIC DNA]</scope>
    <source>
        <strain evidence="2">657 / Type Ba4</strain>
    </source>
</reference>
<dbReference type="Proteomes" id="UP000002333">
    <property type="component" value="Chromosome"/>
</dbReference>
<dbReference type="KEGG" id="cbi:CLJ_B0734"/>
<accession>A0A3F2ZQ98</accession>
<reference evidence="2" key="2">
    <citation type="submission" date="2008-05" db="EMBL/GenBank/DDBJ databases">
        <title>Genome sequence of Clostridium botulinum Ba4 strain 657.</title>
        <authorList>
            <person name="Shrivastava S."/>
            <person name="Brown J.L."/>
            <person name="Bruce D."/>
            <person name="Detter C."/>
            <person name="Munk C."/>
            <person name="Smith L.A."/>
            <person name="Smith T.J."/>
            <person name="Sutton G."/>
            <person name="Brettin T.S."/>
        </authorList>
    </citation>
    <scope>NUCLEOTIDE SEQUENCE [LARGE SCALE GENOMIC DNA]</scope>
    <source>
        <strain evidence="2">657 / Type Ba4</strain>
    </source>
</reference>
<protein>
    <submittedName>
        <fullName evidence="1">Transposase</fullName>
    </submittedName>
</protein>
<dbReference type="AlphaFoldDB" id="A0A3F2ZQ98"/>
<evidence type="ECO:0000313" key="2">
    <source>
        <dbReference type="Proteomes" id="UP000002333"/>
    </source>
</evidence>
<proteinExistence type="predicted"/>
<organism evidence="1 2">
    <name type="scientific">Clostridium botulinum (strain 657 / Type Ba4)</name>
    <dbReference type="NCBI Taxonomy" id="515621"/>
    <lineage>
        <taxon>Bacteria</taxon>
        <taxon>Bacillati</taxon>
        <taxon>Bacillota</taxon>
        <taxon>Clostridia</taxon>
        <taxon>Eubacteriales</taxon>
        <taxon>Clostridiaceae</taxon>
        <taxon>Clostridium</taxon>
    </lineage>
</organism>
<gene>
    <name evidence="1" type="ordered locus">CLJ_B0734</name>
</gene>
<evidence type="ECO:0000313" key="1">
    <source>
        <dbReference type="EMBL" id="ACQ51832.1"/>
    </source>
</evidence>
<sequence length="38" mass="4462">MLELNKNSTITINNLKNFITVTYFIIDTIYQKETPVPM</sequence>
<name>A0A3F2ZQ98_CLOB6</name>
<dbReference type="EMBL" id="CP001083">
    <property type="protein sequence ID" value="ACQ51832.1"/>
    <property type="molecule type" value="Genomic_DNA"/>
</dbReference>